<dbReference type="SUPFAM" id="SSF55486">
    <property type="entry name" value="Metalloproteases ('zincins'), catalytic domain"/>
    <property type="match status" value="1"/>
</dbReference>
<dbReference type="InterPro" id="IPR034033">
    <property type="entry name" value="Serralysin-like"/>
</dbReference>
<reference evidence="7 8" key="1">
    <citation type="submission" date="2018-04" db="EMBL/GenBank/DDBJ databases">
        <title>Genomic Encyclopedia of Type Strains, Phase IV (KMG-IV): sequencing the most valuable type-strain genomes for metagenomic binning, comparative biology and taxonomic classification.</title>
        <authorList>
            <person name="Goeker M."/>
        </authorList>
    </citation>
    <scope>NUCLEOTIDE SEQUENCE [LARGE SCALE GENOMIC DNA]</scope>
    <source>
        <strain evidence="7 8">DSM 7138</strain>
    </source>
</reference>
<accession>A0A2T5B8C1</accession>
<comment type="caution">
    <text evidence="7">The sequence shown here is derived from an EMBL/GenBank/DDBJ whole genome shotgun (WGS) entry which is preliminary data.</text>
</comment>
<evidence type="ECO:0000256" key="3">
    <source>
        <dbReference type="ARBA" id="ARBA00022525"/>
    </source>
</evidence>
<feature type="domain" description="Peptidase M10 serralysin C-terminal" evidence="6">
    <location>
        <begin position="337"/>
        <end position="482"/>
    </location>
</feature>
<dbReference type="InterPro" id="IPR001343">
    <property type="entry name" value="Hemolysn_Ca-bd"/>
</dbReference>
<dbReference type="Proteomes" id="UP000241247">
    <property type="component" value="Unassembled WGS sequence"/>
</dbReference>
<dbReference type="GO" id="GO:0005509">
    <property type="term" value="F:calcium ion binding"/>
    <property type="evidence" value="ECO:0007669"/>
    <property type="project" value="InterPro"/>
</dbReference>
<dbReference type="PRINTS" id="PR00313">
    <property type="entry name" value="CABNDNGRPT"/>
</dbReference>
<evidence type="ECO:0000256" key="1">
    <source>
        <dbReference type="ARBA" id="ARBA00001913"/>
    </source>
</evidence>
<dbReference type="RefSeq" id="WP_170115864.1">
    <property type="nucleotide sequence ID" value="NZ_JBHEEX010000007.1"/>
</dbReference>
<evidence type="ECO:0000256" key="4">
    <source>
        <dbReference type="ARBA" id="ARBA00022737"/>
    </source>
</evidence>
<organism evidence="7 8">
    <name type="scientific">Mycoplana dimorpha</name>
    <dbReference type="NCBI Taxonomy" id="28320"/>
    <lineage>
        <taxon>Bacteria</taxon>
        <taxon>Pseudomonadati</taxon>
        <taxon>Pseudomonadota</taxon>
        <taxon>Alphaproteobacteria</taxon>
        <taxon>Hyphomicrobiales</taxon>
        <taxon>Rhizobiaceae</taxon>
        <taxon>Mycoplana</taxon>
    </lineage>
</organism>
<dbReference type="EMBL" id="PZZZ01000004">
    <property type="protein sequence ID" value="PTM95228.1"/>
    <property type="molecule type" value="Genomic_DNA"/>
</dbReference>
<dbReference type="AlphaFoldDB" id="A0A2T5B8C1"/>
<evidence type="ECO:0000256" key="5">
    <source>
        <dbReference type="SAM" id="MobiDB-lite"/>
    </source>
</evidence>
<dbReference type="GO" id="GO:0005615">
    <property type="term" value="C:extracellular space"/>
    <property type="evidence" value="ECO:0007669"/>
    <property type="project" value="InterPro"/>
</dbReference>
<dbReference type="Pfam" id="PF08548">
    <property type="entry name" value="Peptidase_M10_C"/>
    <property type="match status" value="1"/>
</dbReference>
<keyword evidence="3" id="KW-0964">Secreted</keyword>
<dbReference type="Gene3D" id="3.40.390.10">
    <property type="entry name" value="Collagenase (Catalytic Domain)"/>
    <property type="match status" value="1"/>
</dbReference>
<evidence type="ECO:0000313" key="8">
    <source>
        <dbReference type="Proteomes" id="UP000241247"/>
    </source>
</evidence>
<keyword evidence="4" id="KW-0677">Repeat</keyword>
<dbReference type="SUPFAM" id="SSF51120">
    <property type="entry name" value="beta-Roll"/>
    <property type="match status" value="3"/>
</dbReference>
<dbReference type="GO" id="GO:0008237">
    <property type="term" value="F:metallopeptidase activity"/>
    <property type="evidence" value="ECO:0007669"/>
    <property type="project" value="InterPro"/>
</dbReference>
<protein>
    <submittedName>
        <fullName evidence="7">Serralysin</fullName>
    </submittedName>
</protein>
<sequence length="757" mass="77112">MTASVKSVRSLSGFDITNDDQPTFQAVVAPTGAGPIYDIDPFAPRLADDSPLSVLFQHTSALDDAADAPFAASLLAHARGADVEAADEAAGAPTPNDNGRVSTAGSVGSTGNPIIDGVLSGSRWNTTHIDYSAPDSASDYQTGYFSDQNGEGTSAQRENFSQLTDQQKLALHAILDEHVYTQPKGAAAFSVEGFTKLGVDYVDGGTGNATIRAANSGDPATAYAFYPENTVYGGDIFFGDTYDGTQFSLKEPTAGNYAWHTMLHEAGHALGLKHGNEAGGPGNTAVPAQYDSLEFTVMTDSSFIGDTGGGYDYEAFGAPQTYMMLDILALQTMYGADFTANGGNTVYSWDPKTGQAYVNGELAIAPGDNRIFSTIWDGNGNDTYDLSNYTTPMRIDLRPGESSTFSEVQLAFLGGGPNGGFARGNVFNALQFEGDPRSLIENAKGGSGNDTLIGNAAANVLRGNGGNDILEGGAGNDTLLGGGGGDTLRGGSGSDVASYLAATTGVRAGLTNPSNNTGEAAGDNYSLIENLTGSAFGDVLYGDGGDNRLSGAAGNDTLVGQGGADTLIGGAGTDTASYAGAGSGVVAHLDKPAANTGNAASDTYLSVENLFGSAHADGLYGDSGNNAVNGGAGNDRIDGGRGKDVLTGGAGADTFVFDTPLGAGTNIDRISDFAAGVDKIELDPAIFSALGVAGPLSDAAFRMNSSGLAADASDRIIYETDRGALFYDANGNASGGRTQFASLDAGLALSNLDFLIV</sequence>
<dbReference type="InterPro" id="IPR013858">
    <property type="entry name" value="Peptidase_M10B_C"/>
</dbReference>
<dbReference type="InterPro" id="IPR011049">
    <property type="entry name" value="Serralysin-like_metalloprot_C"/>
</dbReference>
<gene>
    <name evidence="7" type="ORF">C7449_104301</name>
</gene>
<dbReference type="PANTHER" id="PTHR38340">
    <property type="entry name" value="S-LAYER PROTEIN"/>
    <property type="match status" value="1"/>
</dbReference>
<dbReference type="PROSITE" id="PS00330">
    <property type="entry name" value="HEMOLYSIN_CALCIUM"/>
    <property type="match status" value="3"/>
</dbReference>
<comment type="cofactor">
    <cofactor evidence="1">
        <name>Ca(2+)</name>
        <dbReference type="ChEBI" id="CHEBI:29108"/>
    </cofactor>
</comment>
<dbReference type="Gene3D" id="2.150.10.10">
    <property type="entry name" value="Serralysin-like metalloprotease, C-terminal"/>
    <property type="match status" value="3"/>
</dbReference>
<evidence type="ECO:0000256" key="2">
    <source>
        <dbReference type="ARBA" id="ARBA00004613"/>
    </source>
</evidence>
<evidence type="ECO:0000313" key="7">
    <source>
        <dbReference type="EMBL" id="PTM95228.1"/>
    </source>
</evidence>
<dbReference type="InterPro" id="IPR018511">
    <property type="entry name" value="Hemolysin-typ_Ca-bd_CS"/>
</dbReference>
<dbReference type="PANTHER" id="PTHR38340:SF1">
    <property type="entry name" value="S-LAYER PROTEIN"/>
    <property type="match status" value="1"/>
</dbReference>
<name>A0A2T5B8C1_MYCDI</name>
<comment type="subcellular location">
    <subcellularLocation>
        <location evidence="2">Secreted</location>
    </subcellularLocation>
</comment>
<dbReference type="InterPro" id="IPR024079">
    <property type="entry name" value="MetalloPept_cat_dom_sf"/>
</dbReference>
<dbReference type="InterPro" id="IPR050557">
    <property type="entry name" value="RTX_toxin/Mannuronan_C5-epim"/>
</dbReference>
<evidence type="ECO:0000259" key="6">
    <source>
        <dbReference type="Pfam" id="PF08548"/>
    </source>
</evidence>
<keyword evidence="8" id="KW-1185">Reference proteome</keyword>
<proteinExistence type="predicted"/>
<feature type="compositionally biased region" description="Polar residues" evidence="5">
    <location>
        <begin position="95"/>
        <end position="109"/>
    </location>
</feature>
<feature type="region of interest" description="Disordered" evidence="5">
    <location>
        <begin position="86"/>
        <end position="109"/>
    </location>
</feature>
<dbReference type="CDD" id="cd04277">
    <property type="entry name" value="ZnMc_serralysin_like"/>
    <property type="match status" value="1"/>
</dbReference>
<dbReference type="Pfam" id="PF00353">
    <property type="entry name" value="HemolysinCabind"/>
    <property type="match status" value="3"/>
</dbReference>